<dbReference type="KEGG" id="bfu:BCIN_14g03310"/>
<dbReference type="AlphaFoldDB" id="A0A384K2V7"/>
<dbReference type="GeneID" id="5429946"/>
<dbReference type="RefSeq" id="XP_024552971.1">
    <property type="nucleotide sequence ID" value="XM_024697156.1"/>
</dbReference>
<accession>A0A384K2V7</accession>
<keyword evidence="1" id="KW-0732">Signal</keyword>
<dbReference type="OMA" id="AMSCITS"/>
<sequence length="147" mass="15558">MRFAISLSLIAMSCITSIYSFAIEFPSAIVNSLGTWAATVTSSIKVLSNQGSCTTSSGSLDGISWVYHASGRNCVTKSEAYLIQRAIKHHLETEDGGLCATECLDLTDSGAWNGYLLAGPTSNFDSSMYCGPTISFETCTSGGKNDL</sequence>
<reference evidence="3 4" key="3">
    <citation type="journal article" date="2017" name="Mol. Plant Pathol.">
        <title>A gapless genome sequence of the fungus Botrytis cinerea.</title>
        <authorList>
            <person name="Van Kan J.A."/>
            <person name="Stassen J.H."/>
            <person name="Mosbach A."/>
            <person name="Van Der Lee T.A."/>
            <person name="Faino L."/>
            <person name="Farmer A.D."/>
            <person name="Papasotiriou D.G."/>
            <person name="Zhou S."/>
            <person name="Seidl M.F."/>
            <person name="Cottam E."/>
            <person name="Edel D."/>
            <person name="Hahn M."/>
            <person name="Schwartz D.C."/>
            <person name="Dietrich R.A."/>
            <person name="Widdison S."/>
            <person name="Scalliet G."/>
        </authorList>
    </citation>
    <scope>NUCLEOTIDE SEQUENCE [LARGE SCALE GENOMIC DNA]</scope>
    <source>
        <strain evidence="3 4">B05.10</strain>
    </source>
</reference>
<name>A0A384K2V7_BOTFB</name>
<feature type="domain" description="Secreted protein CSS2 C-terminal" evidence="2">
    <location>
        <begin position="22"/>
        <end position="129"/>
    </location>
</feature>
<feature type="signal peptide" evidence="1">
    <location>
        <begin position="1"/>
        <end position="20"/>
    </location>
</feature>
<proteinExistence type="predicted"/>
<reference evidence="3" key="4">
    <citation type="submission" date="2017-12" db="EMBL/GenBank/DDBJ databases">
        <authorList>
            <person name="van Kan J."/>
        </authorList>
    </citation>
    <scope>NUCLEOTIDE SEQUENCE</scope>
    <source>
        <strain evidence="3">B05.10</strain>
    </source>
</reference>
<dbReference type="RefSeq" id="XP_024552972.1">
    <property type="nucleotide sequence ID" value="XM_024697157.1"/>
</dbReference>
<dbReference type="Proteomes" id="UP000001798">
    <property type="component" value="Chromosome 14"/>
</dbReference>
<dbReference type="VEuPathDB" id="FungiDB:Bcin14g03310"/>
<reference evidence="3 4" key="1">
    <citation type="journal article" date="2011" name="PLoS Genet.">
        <title>Genomic analysis of the necrotrophic fungal pathogens Sclerotinia sclerotiorum and Botrytis cinerea.</title>
        <authorList>
            <person name="Amselem J."/>
            <person name="Cuomo C.A."/>
            <person name="van Kan J.A."/>
            <person name="Viaud M."/>
            <person name="Benito E.P."/>
            <person name="Couloux A."/>
            <person name="Coutinho P.M."/>
            <person name="de Vries R.P."/>
            <person name="Dyer P.S."/>
            <person name="Fillinger S."/>
            <person name="Fournier E."/>
            <person name="Gout L."/>
            <person name="Hahn M."/>
            <person name="Kohn L."/>
            <person name="Lapalu N."/>
            <person name="Plummer K.M."/>
            <person name="Pradier J.M."/>
            <person name="Quevillon E."/>
            <person name="Sharon A."/>
            <person name="Simon A."/>
            <person name="ten Have A."/>
            <person name="Tudzynski B."/>
            <person name="Tudzynski P."/>
            <person name="Wincker P."/>
            <person name="Andrew M."/>
            <person name="Anthouard V."/>
            <person name="Beever R.E."/>
            <person name="Beffa R."/>
            <person name="Benoit I."/>
            <person name="Bouzid O."/>
            <person name="Brault B."/>
            <person name="Chen Z."/>
            <person name="Choquer M."/>
            <person name="Collemare J."/>
            <person name="Cotton P."/>
            <person name="Danchin E.G."/>
            <person name="Da Silva C."/>
            <person name="Gautier A."/>
            <person name="Giraud C."/>
            <person name="Giraud T."/>
            <person name="Gonzalez C."/>
            <person name="Grossetete S."/>
            <person name="Guldener U."/>
            <person name="Henrissat B."/>
            <person name="Howlett B.J."/>
            <person name="Kodira C."/>
            <person name="Kretschmer M."/>
            <person name="Lappartient A."/>
            <person name="Leroch M."/>
            <person name="Levis C."/>
            <person name="Mauceli E."/>
            <person name="Neuveglise C."/>
            <person name="Oeser B."/>
            <person name="Pearson M."/>
            <person name="Poulain J."/>
            <person name="Poussereau N."/>
            <person name="Quesneville H."/>
            <person name="Rascle C."/>
            <person name="Schumacher J."/>
            <person name="Segurens B."/>
            <person name="Sexton A."/>
            <person name="Silva E."/>
            <person name="Sirven C."/>
            <person name="Soanes D.M."/>
            <person name="Talbot N.J."/>
            <person name="Templeton M."/>
            <person name="Yandava C."/>
            <person name="Yarden O."/>
            <person name="Zeng Q."/>
            <person name="Rollins J.A."/>
            <person name="Lebrun M.H."/>
            <person name="Dickman M."/>
        </authorList>
    </citation>
    <scope>NUCLEOTIDE SEQUENCE [LARGE SCALE GENOMIC DNA]</scope>
    <source>
        <strain evidence="3 4">B05.10</strain>
    </source>
</reference>
<organism evidence="3 4">
    <name type="scientific">Botryotinia fuckeliana (strain B05.10)</name>
    <name type="common">Noble rot fungus</name>
    <name type="synonym">Botrytis cinerea</name>
    <dbReference type="NCBI Taxonomy" id="332648"/>
    <lineage>
        <taxon>Eukaryota</taxon>
        <taxon>Fungi</taxon>
        <taxon>Dikarya</taxon>
        <taxon>Ascomycota</taxon>
        <taxon>Pezizomycotina</taxon>
        <taxon>Leotiomycetes</taxon>
        <taxon>Helotiales</taxon>
        <taxon>Sclerotiniaceae</taxon>
        <taxon>Botrytis</taxon>
    </lineage>
</organism>
<dbReference type="EMBL" id="CP009818">
    <property type="protein sequence ID" value="ATZ57164.1"/>
    <property type="molecule type" value="Genomic_DNA"/>
</dbReference>
<evidence type="ECO:0000256" key="1">
    <source>
        <dbReference type="SAM" id="SignalP"/>
    </source>
</evidence>
<reference evidence="3 4" key="2">
    <citation type="journal article" date="2012" name="Eukaryot. Cell">
        <title>Genome update of Botrytis cinerea strains B05.10 and T4.</title>
        <authorList>
            <person name="Staats M."/>
            <person name="van Kan J.A."/>
        </authorList>
    </citation>
    <scope>NUCLEOTIDE SEQUENCE [LARGE SCALE GENOMIC DNA]</scope>
    <source>
        <strain evidence="3 4">B05.10</strain>
    </source>
</reference>
<evidence type="ECO:0000313" key="4">
    <source>
        <dbReference type="Proteomes" id="UP000001798"/>
    </source>
</evidence>
<protein>
    <recommendedName>
        <fullName evidence="2">Secreted protein CSS2 C-terminal domain-containing protein</fullName>
    </recommendedName>
</protein>
<dbReference type="InterPro" id="IPR046624">
    <property type="entry name" value="CSS2_C"/>
</dbReference>
<gene>
    <name evidence="3" type="ORF">BCIN_14g03310</name>
</gene>
<dbReference type="OrthoDB" id="5059029at2759"/>
<evidence type="ECO:0000313" key="3">
    <source>
        <dbReference type="EMBL" id="ATZ57165.1"/>
    </source>
</evidence>
<dbReference type="EMBL" id="CP009818">
    <property type="protein sequence ID" value="ATZ57165.1"/>
    <property type="molecule type" value="Genomic_DNA"/>
</dbReference>
<keyword evidence="4" id="KW-1185">Reference proteome</keyword>
<dbReference type="Pfam" id="PF20521">
    <property type="entry name" value="DUF6736"/>
    <property type="match status" value="1"/>
</dbReference>
<feature type="chain" id="PRO_5035402785" description="Secreted protein CSS2 C-terminal domain-containing protein" evidence="1">
    <location>
        <begin position="21"/>
        <end position="147"/>
    </location>
</feature>
<evidence type="ECO:0000259" key="2">
    <source>
        <dbReference type="Pfam" id="PF20521"/>
    </source>
</evidence>